<dbReference type="Pfam" id="PF00275">
    <property type="entry name" value="EPSP_synthase"/>
    <property type="match status" value="1"/>
</dbReference>
<comment type="function">
    <text evidence="7">Catalyzes the transfer of the enolpyruvyl moiety of phosphoenolpyruvate (PEP) to the 5-hydroxyl of shikimate-3-phosphate (S3P) to produce enolpyruvyl shikimate-3-phosphate and inorganic phosphate.</text>
</comment>
<organism evidence="9 10">
    <name type="scientific">Arachidicoccus ginsenosidivorans</name>
    <dbReference type="NCBI Taxonomy" id="496057"/>
    <lineage>
        <taxon>Bacteria</taxon>
        <taxon>Pseudomonadati</taxon>
        <taxon>Bacteroidota</taxon>
        <taxon>Chitinophagia</taxon>
        <taxon>Chitinophagales</taxon>
        <taxon>Chitinophagaceae</taxon>
        <taxon>Arachidicoccus</taxon>
    </lineage>
</organism>
<feature type="binding site" evidence="7">
    <location>
        <position position="133"/>
    </location>
    <ligand>
        <name>phosphoenolpyruvate</name>
        <dbReference type="ChEBI" id="CHEBI:58702"/>
    </ligand>
</feature>
<feature type="binding site" evidence="7">
    <location>
        <position position="334"/>
    </location>
    <ligand>
        <name>3-phosphoshikimate</name>
        <dbReference type="ChEBI" id="CHEBI:145989"/>
    </ligand>
</feature>
<dbReference type="AlphaFoldDB" id="A0A5B8VQ81"/>
<feature type="binding site" evidence="7">
    <location>
        <position position="204"/>
    </location>
    <ligand>
        <name>3-phosphoshikimate</name>
        <dbReference type="ChEBI" id="CHEBI:145989"/>
    </ligand>
</feature>
<evidence type="ECO:0000256" key="5">
    <source>
        <dbReference type="ARBA" id="ARBA00023141"/>
    </source>
</evidence>
<evidence type="ECO:0000256" key="6">
    <source>
        <dbReference type="ARBA" id="ARBA00044633"/>
    </source>
</evidence>
<feature type="binding site" evidence="7">
    <location>
        <position position="29"/>
    </location>
    <ligand>
        <name>phosphoenolpyruvate</name>
        <dbReference type="ChEBI" id="CHEBI:58702"/>
    </ligand>
</feature>
<feature type="binding site" evidence="7">
    <location>
        <position position="365"/>
    </location>
    <ligand>
        <name>phosphoenolpyruvate</name>
        <dbReference type="ChEBI" id="CHEBI:58702"/>
    </ligand>
</feature>
<feature type="binding site" evidence="7">
    <location>
        <position position="434"/>
    </location>
    <ligand>
        <name>phosphoenolpyruvate</name>
        <dbReference type="ChEBI" id="CHEBI:58702"/>
    </ligand>
</feature>
<dbReference type="PIRSF" id="PIRSF000505">
    <property type="entry name" value="EPSPS"/>
    <property type="match status" value="1"/>
</dbReference>
<dbReference type="GO" id="GO:0008652">
    <property type="term" value="P:amino acid biosynthetic process"/>
    <property type="evidence" value="ECO:0007669"/>
    <property type="project" value="UniProtKB-KW"/>
</dbReference>
<dbReference type="NCBIfam" id="TIGR01356">
    <property type="entry name" value="aroA"/>
    <property type="match status" value="1"/>
</dbReference>
<dbReference type="SUPFAM" id="SSF55205">
    <property type="entry name" value="EPT/RTPC-like"/>
    <property type="match status" value="1"/>
</dbReference>
<feature type="active site" description="Proton acceptor" evidence="7">
    <location>
        <position position="334"/>
    </location>
</feature>
<evidence type="ECO:0000256" key="2">
    <source>
        <dbReference type="ARBA" id="ARBA00009948"/>
    </source>
</evidence>
<dbReference type="UniPathway" id="UPA00053">
    <property type="reaction ID" value="UER00089"/>
</dbReference>
<sequence length="452" mass="48036">MTFEKIEIPYLVRIHPGPVKGEITAPASKSSMQRAAAAALVSGGSSRILNPGISNDDQASIGVIEALGATVTKEETSGALLVTANSLQMEASQDKEITVHFGESGLGIRMFTSIAALRSGVTHIQGEGSLLTRPMDFFDQTLPKLNVQIKSHEGRLPLDIQGPLLPKDITIDGSLSSQFLTGLLLAYAAADATDVTIFVTNLKSRPYVDLTLKVMADFGLKVPENNHYESFYFGNSPKGKASTTTNTNTTTTTTYQVEGDWSGGAFLLVAGAIKGPITIRGLDPQSTQADKAVLKALADTGCQLSVTSDLIEIGPAAGDMRLKAFHFDATDCPDLFPPLVALACYCQGKTVIEGVSRLAHKESNRALTLQQEFAKLGVKIDLQDDLMIIEGGKPLKGDVTTHSRHDHRIAMAAAVAALGATGPVAIEEAAAVKKSYPNFYRHLENLGVTLSD</sequence>
<evidence type="ECO:0000256" key="1">
    <source>
        <dbReference type="ARBA" id="ARBA00004811"/>
    </source>
</evidence>
<feature type="binding site" evidence="7">
    <location>
        <position position="178"/>
    </location>
    <ligand>
        <name>3-phosphoshikimate</name>
        <dbReference type="ChEBI" id="CHEBI:145989"/>
    </ligand>
</feature>
<keyword evidence="7" id="KW-0963">Cytoplasm</keyword>
<comment type="subcellular location">
    <subcellularLocation>
        <location evidence="7">Cytoplasm</location>
    </subcellularLocation>
</comment>
<feature type="binding site" evidence="7">
    <location>
        <position position="30"/>
    </location>
    <ligand>
        <name>3-phosphoshikimate</name>
        <dbReference type="ChEBI" id="CHEBI:145989"/>
    </ligand>
</feature>
<dbReference type="GO" id="GO:0009423">
    <property type="term" value="P:chorismate biosynthetic process"/>
    <property type="evidence" value="ECO:0007669"/>
    <property type="project" value="UniProtKB-UniRule"/>
</dbReference>
<comment type="subunit">
    <text evidence="7">Monomer.</text>
</comment>
<dbReference type="KEGG" id="agi:FSB73_15375"/>
<feature type="binding site" evidence="7">
    <location>
        <position position="361"/>
    </location>
    <ligand>
        <name>3-phosphoshikimate</name>
        <dbReference type="ChEBI" id="CHEBI:145989"/>
    </ligand>
</feature>
<dbReference type="InterPro" id="IPR013792">
    <property type="entry name" value="RNA3'P_cycl/enolpyr_Trfase_a/b"/>
</dbReference>
<comment type="similarity">
    <text evidence="2 7">Belongs to the EPSP synthase family.</text>
</comment>
<dbReference type="Gene3D" id="3.65.10.10">
    <property type="entry name" value="Enolpyruvate transferase domain"/>
    <property type="match status" value="2"/>
</dbReference>
<name>A0A5B8VQ81_9BACT</name>
<dbReference type="PANTHER" id="PTHR21090:SF5">
    <property type="entry name" value="PENTAFUNCTIONAL AROM POLYPEPTIDE"/>
    <property type="match status" value="1"/>
</dbReference>
<feature type="binding site" evidence="7">
    <location>
        <position position="177"/>
    </location>
    <ligand>
        <name>3-phosphoshikimate</name>
        <dbReference type="ChEBI" id="CHEBI:145989"/>
    </ligand>
</feature>
<feature type="binding site" evidence="7">
    <location>
        <position position="105"/>
    </location>
    <ligand>
        <name>phosphoenolpyruvate</name>
        <dbReference type="ChEBI" id="CHEBI:58702"/>
    </ligand>
</feature>
<feature type="binding site" evidence="7">
    <location>
        <position position="408"/>
    </location>
    <ligand>
        <name>phosphoenolpyruvate</name>
        <dbReference type="ChEBI" id="CHEBI:58702"/>
    </ligand>
</feature>
<proteinExistence type="inferred from homology"/>
<feature type="binding site" evidence="7">
    <location>
        <position position="176"/>
    </location>
    <ligand>
        <name>3-phosphoshikimate</name>
        <dbReference type="ChEBI" id="CHEBI:145989"/>
    </ligand>
</feature>
<keyword evidence="10" id="KW-1185">Reference proteome</keyword>
<feature type="binding site" evidence="7">
    <location>
        <position position="29"/>
    </location>
    <ligand>
        <name>3-phosphoshikimate</name>
        <dbReference type="ChEBI" id="CHEBI:145989"/>
    </ligand>
</feature>
<feature type="binding site" evidence="7">
    <location>
        <position position="178"/>
    </location>
    <ligand>
        <name>phosphoenolpyruvate</name>
        <dbReference type="ChEBI" id="CHEBI:58702"/>
    </ligand>
</feature>
<dbReference type="Proteomes" id="UP000321291">
    <property type="component" value="Chromosome"/>
</dbReference>
<keyword evidence="4 7" id="KW-0808">Transferase</keyword>
<evidence type="ECO:0000256" key="4">
    <source>
        <dbReference type="ARBA" id="ARBA00022679"/>
    </source>
</evidence>
<dbReference type="InterPro" id="IPR006264">
    <property type="entry name" value="EPSP_synthase"/>
</dbReference>
<evidence type="ECO:0000313" key="10">
    <source>
        <dbReference type="Proteomes" id="UP000321291"/>
    </source>
</evidence>
<keyword evidence="3 7" id="KW-0028">Amino-acid biosynthesis</keyword>
<reference evidence="9 10" key="1">
    <citation type="journal article" date="2017" name="Int. J. Syst. Evol. Microbiol.">
        <title>Arachidicoccus ginsenosidivorans sp. nov., with ginsenoside-converting activity isolated from ginseng cultivating soil.</title>
        <authorList>
            <person name="Siddiqi M.Z."/>
            <person name="Aslam Z."/>
            <person name="Im W.T."/>
        </authorList>
    </citation>
    <scope>NUCLEOTIDE SEQUENCE [LARGE SCALE GENOMIC DNA]</scope>
    <source>
        <strain evidence="9 10">Gsoil 809</strain>
    </source>
</reference>
<comment type="caution">
    <text evidence="7">Lacks conserved residue(s) required for the propagation of feature annotation.</text>
</comment>
<feature type="binding site" evidence="7">
    <location>
        <position position="34"/>
    </location>
    <ligand>
        <name>3-phosphoshikimate</name>
        <dbReference type="ChEBI" id="CHEBI:145989"/>
    </ligand>
</feature>
<keyword evidence="5 7" id="KW-0057">Aromatic amino acid biosynthesis</keyword>
<dbReference type="GO" id="GO:0005737">
    <property type="term" value="C:cytoplasm"/>
    <property type="evidence" value="ECO:0007669"/>
    <property type="project" value="UniProtKB-SubCell"/>
</dbReference>
<evidence type="ECO:0000313" key="9">
    <source>
        <dbReference type="EMBL" id="QEC72856.1"/>
    </source>
</evidence>
<dbReference type="OrthoDB" id="9809920at2"/>
<dbReference type="InterPro" id="IPR036968">
    <property type="entry name" value="Enolpyruvate_Tfrase_sf"/>
</dbReference>
<evidence type="ECO:0000256" key="7">
    <source>
        <dbReference type="HAMAP-Rule" id="MF_00210"/>
    </source>
</evidence>
<feature type="domain" description="Enolpyruvate transferase" evidence="8">
    <location>
        <begin position="16"/>
        <end position="443"/>
    </location>
</feature>
<dbReference type="EMBL" id="CP042434">
    <property type="protein sequence ID" value="QEC72856.1"/>
    <property type="molecule type" value="Genomic_DNA"/>
</dbReference>
<evidence type="ECO:0000256" key="3">
    <source>
        <dbReference type="ARBA" id="ARBA00022605"/>
    </source>
</evidence>
<protein>
    <recommendedName>
        <fullName evidence="7">3-phosphoshikimate 1-carboxyvinyltransferase</fullName>
        <ecNumber evidence="7">2.5.1.19</ecNumber>
    </recommendedName>
    <alternativeName>
        <fullName evidence="7">5-enolpyruvylshikimate-3-phosphate synthase</fullName>
        <shortName evidence="7">EPSP synthase</shortName>
        <shortName evidence="7">EPSPS</shortName>
    </alternativeName>
</protein>
<dbReference type="InterPro" id="IPR001986">
    <property type="entry name" value="Enolpyruvate_Tfrase_dom"/>
</dbReference>
<comment type="pathway">
    <text evidence="1 7">Metabolic intermediate biosynthesis; chorismate biosynthesis; chorismate from D-erythrose 4-phosphate and phosphoenolpyruvate: step 6/7.</text>
</comment>
<dbReference type="GO" id="GO:0003866">
    <property type="term" value="F:3-phosphoshikimate 1-carboxyvinyltransferase activity"/>
    <property type="evidence" value="ECO:0007669"/>
    <property type="project" value="UniProtKB-UniRule"/>
</dbReference>
<dbReference type="RefSeq" id="WP_146784094.1">
    <property type="nucleotide sequence ID" value="NZ_CP042434.1"/>
</dbReference>
<dbReference type="PANTHER" id="PTHR21090">
    <property type="entry name" value="AROM/DEHYDROQUINATE SYNTHASE"/>
    <property type="match status" value="1"/>
</dbReference>
<dbReference type="HAMAP" id="MF_00210">
    <property type="entry name" value="EPSP_synth"/>
    <property type="match status" value="1"/>
</dbReference>
<dbReference type="GO" id="GO:0009073">
    <property type="term" value="P:aromatic amino acid family biosynthetic process"/>
    <property type="evidence" value="ECO:0007669"/>
    <property type="project" value="UniProtKB-KW"/>
</dbReference>
<accession>A0A5B8VQ81</accession>
<comment type="catalytic activity">
    <reaction evidence="6">
        <text>3-phosphoshikimate + phosphoenolpyruvate = 5-O-(1-carboxyvinyl)-3-phosphoshikimate + phosphate</text>
        <dbReference type="Rhea" id="RHEA:21256"/>
        <dbReference type="ChEBI" id="CHEBI:43474"/>
        <dbReference type="ChEBI" id="CHEBI:57701"/>
        <dbReference type="ChEBI" id="CHEBI:58702"/>
        <dbReference type="ChEBI" id="CHEBI:145989"/>
        <dbReference type="EC" id="2.5.1.19"/>
    </reaction>
    <physiologicalReaction direction="left-to-right" evidence="6">
        <dbReference type="Rhea" id="RHEA:21257"/>
    </physiologicalReaction>
</comment>
<dbReference type="EC" id="2.5.1.19" evidence="7"/>
<gene>
    <name evidence="7 9" type="primary">aroA</name>
    <name evidence="9" type="ORF">FSB73_15375</name>
</gene>
<evidence type="ECO:0000259" key="8">
    <source>
        <dbReference type="Pfam" id="PF00275"/>
    </source>
</evidence>